<sequence>MLVPQHIDDSEILLRFVFQDNFKKKNILPDKIIDGDVFLDTRLVGISLQRIGYSNFEFCKNKAKSINNKIFVGFVLFKKEDYLLACNEFRKIRSQFESILEFTPLDNEGNYLINRNIIDETDEGNPSHSDIIYINPAFTPEEARPNIPLRIFSKELYRKCRLIIDSNYDNDIVNFDSVESYFQ</sequence>
<organism evidence="1 2">
    <name type="scientific">Capnocytophaga stomatis</name>
    <dbReference type="NCBI Taxonomy" id="1848904"/>
    <lineage>
        <taxon>Bacteria</taxon>
        <taxon>Pseudomonadati</taxon>
        <taxon>Bacteroidota</taxon>
        <taxon>Flavobacteriia</taxon>
        <taxon>Flavobacteriales</taxon>
        <taxon>Flavobacteriaceae</taxon>
        <taxon>Capnocytophaga</taxon>
    </lineage>
</organism>
<name>A0A250G193_9FLAO</name>
<proteinExistence type="predicted"/>
<dbReference type="Proteomes" id="UP000217348">
    <property type="component" value="Chromosome"/>
</dbReference>
<accession>A0A250G193</accession>
<gene>
    <name evidence="1" type="ORF">CGC58_09905</name>
</gene>
<evidence type="ECO:0000313" key="2">
    <source>
        <dbReference type="Proteomes" id="UP000217348"/>
    </source>
</evidence>
<dbReference type="AlphaFoldDB" id="A0A250G193"/>
<reference evidence="2" key="1">
    <citation type="submission" date="2017-06" db="EMBL/GenBank/DDBJ databases">
        <title>Capnocytophaga spp. assemblies.</title>
        <authorList>
            <person name="Gulvik C.A."/>
        </authorList>
    </citation>
    <scope>NUCLEOTIDE SEQUENCE [LARGE SCALE GENOMIC DNA]</scope>
    <source>
        <strain evidence="2">H2177</strain>
    </source>
</reference>
<evidence type="ECO:0000313" key="1">
    <source>
        <dbReference type="EMBL" id="ATA90006.1"/>
    </source>
</evidence>
<dbReference type="KEGG" id="csto:CGC58_09905"/>
<dbReference type="OrthoDB" id="1433373at2"/>
<dbReference type="EMBL" id="CP022387">
    <property type="protein sequence ID" value="ATA90006.1"/>
    <property type="molecule type" value="Genomic_DNA"/>
</dbReference>
<dbReference type="RefSeq" id="WP_095896562.1">
    <property type="nucleotide sequence ID" value="NZ_CP022387.1"/>
</dbReference>
<protein>
    <submittedName>
        <fullName evidence="1">Uncharacterized protein</fullName>
    </submittedName>
</protein>